<feature type="domain" description="Wax synthase" evidence="7">
    <location>
        <begin position="206"/>
        <end position="231"/>
    </location>
</feature>
<evidence type="ECO:0000259" key="7">
    <source>
        <dbReference type="Pfam" id="PF13813"/>
    </source>
</evidence>
<dbReference type="InParanoid" id="E9EBW3"/>
<name>E9EBW3_METAQ</name>
<dbReference type="GO" id="GO:0016020">
    <property type="term" value="C:membrane"/>
    <property type="evidence" value="ECO:0007669"/>
    <property type="project" value="UniProtKB-SubCell"/>
</dbReference>
<evidence type="ECO:0000256" key="3">
    <source>
        <dbReference type="ARBA" id="ARBA00022989"/>
    </source>
</evidence>
<dbReference type="STRING" id="655827.E9EBW3"/>
<dbReference type="Pfam" id="PF13813">
    <property type="entry name" value="MBOAT_2"/>
    <property type="match status" value="1"/>
</dbReference>
<dbReference type="InterPro" id="IPR032805">
    <property type="entry name" value="Wax_synthase_dom"/>
</dbReference>
<dbReference type="OrthoDB" id="1077582at2759"/>
<keyword evidence="9" id="KW-1185">Reference proteome</keyword>
<evidence type="ECO:0000256" key="4">
    <source>
        <dbReference type="ARBA" id="ARBA00023136"/>
    </source>
</evidence>
<evidence type="ECO:0000256" key="6">
    <source>
        <dbReference type="SAM" id="Phobius"/>
    </source>
</evidence>
<protein>
    <recommendedName>
        <fullName evidence="7">Wax synthase domain-containing protein</fullName>
    </recommendedName>
</protein>
<dbReference type="AlphaFoldDB" id="E9EBW3"/>
<evidence type="ECO:0000256" key="1">
    <source>
        <dbReference type="ARBA" id="ARBA00004141"/>
    </source>
</evidence>
<organism evidence="9">
    <name type="scientific">Metarhizium acridum (strain CQMa 102)</name>
    <dbReference type="NCBI Taxonomy" id="655827"/>
    <lineage>
        <taxon>Eukaryota</taxon>
        <taxon>Fungi</taxon>
        <taxon>Dikarya</taxon>
        <taxon>Ascomycota</taxon>
        <taxon>Pezizomycotina</taxon>
        <taxon>Sordariomycetes</taxon>
        <taxon>Hypocreomycetidae</taxon>
        <taxon>Hypocreales</taxon>
        <taxon>Clavicipitaceae</taxon>
        <taxon>Metarhizium</taxon>
    </lineage>
</organism>
<proteinExistence type="predicted"/>
<reference evidence="8 9" key="1">
    <citation type="journal article" date="2011" name="PLoS Genet.">
        <title>Genome sequencing and comparative transcriptomics of the model entomopathogenic fungi Metarhizium anisopliae and M. acridum.</title>
        <authorList>
            <person name="Gao Q."/>
            <person name="Jin K."/>
            <person name="Ying S.H."/>
            <person name="Zhang Y."/>
            <person name="Xiao G."/>
            <person name="Shang Y."/>
            <person name="Duan Z."/>
            <person name="Hu X."/>
            <person name="Xie X.Q."/>
            <person name="Zhou G."/>
            <person name="Peng G."/>
            <person name="Luo Z."/>
            <person name="Huang W."/>
            <person name="Wang B."/>
            <person name="Fang W."/>
            <person name="Wang S."/>
            <person name="Zhong Y."/>
            <person name="Ma L.J."/>
            <person name="St Leger R.J."/>
            <person name="Zhao G.P."/>
            <person name="Pei Y."/>
            <person name="Feng M.G."/>
            <person name="Xia Y."/>
            <person name="Wang C."/>
        </authorList>
    </citation>
    <scope>NUCLEOTIDE SEQUENCE [LARGE SCALE GENOMIC DNA]</scope>
    <source>
        <strain evidence="8 9">CQMa 102</strain>
    </source>
</reference>
<keyword evidence="4 6" id="KW-0472">Membrane</keyword>
<keyword evidence="2 6" id="KW-0812">Transmembrane</keyword>
<dbReference type="HOGENOM" id="CLU_973437_0_0_1"/>
<comment type="subcellular location">
    <subcellularLocation>
        <location evidence="1">Membrane</location>
        <topology evidence="1">Multi-pass membrane protein</topology>
    </subcellularLocation>
</comment>
<evidence type="ECO:0000256" key="5">
    <source>
        <dbReference type="SAM" id="MobiDB-lite"/>
    </source>
</evidence>
<feature type="transmembrane region" description="Helical" evidence="6">
    <location>
        <begin position="177"/>
        <end position="198"/>
    </location>
</feature>
<dbReference type="eggNOG" id="ENOG502SPHJ">
    <property type="taxonomic scope" value="Eukaryota"/>
</dbReference>
<feature type="region of interest" description="Disordered" evidence="5">
    <location>
        <begin position="101"/>
        <end position="137"/>
    </location>
</feature>
<accession>E9EBW3</accession>
<gene>
    <name evidence="8" type="ORF">MAC_07361</name>
</gene>
<evidence type="ECO:0000256" key="2">
    <source>
        <dbReference type="ARBA" id="ARBA00022692"/>
    </source>
</evidence>
<keyword evidence="3 6" id="KW-1133">Transmembrane helix</keyword>
<evidence type="ECO:0000313" key="9">
    <source>
        <dbReference type="Proteomes" id="UP000002499"/>
    </source>
</evidence>
<evidence type="ECO:0000313" key="8">
    <source>
        <dbReference type="EMBL" id="EFY86583.1"/>
    </source>
</evidence>
<feature type="region of interest" description="Disordered" evidence="5">
    <location>
        <begin position="51"/>
        <end position="81"/>
    </location>
</feature>
<feature type="region of interest" description="Disordered" evidence="5">
    <location>
        <begin position="25"/>
        <end position="44"/>
    </location>
</feature>
<dbReference type="Proteomes" id="UP000002499">
    <property type="component" value="Unassembled WGS sequence"/>
</dbReference>
<sequence>MPILAPSLSHVSLPHYSPKQQLLSPTMKPISLPDAPSTLEPTVAQSQDGLAPIEHSFPTPKLSHGEPTVHPTARPGLAVGSHNHHTHYTCDLGTTSRVVGYASPTPSNVGHHHGIQSPDETPNTTPKKRSRTWGYTSTSPKAPHVVARRLPLLTVLAALYMDRAAAFRVVFAFHWAWLTYLILTAANSALAIIFVGLLQIAQPDEWPPLHGNPFQAYTIQRLWDVFWHQIGALSQLHNGRHYPQGVEARTRKHCGKDDSCSLGICRVGDYLCTCDLEDQAGSRSGP</sequence>
<dbReference type="EMBL" id="GL698543">
    <property type="protein sequence ID" value="EFY86583.1"/>
    <property type="molecule type" value="Genomic_DNA"/>
</dbReference>